<sequence length="66" mass="7366">MSVSYKFATEQADAAAKAADEAVLANVRERALRSETAWRTMASQAFKTEETRRRREETAASARDEA</sequence>
<keyword evidence="3" id="KW-1185">Reference proteome</keyword>
<evidence type="ECO:0000313" key="3">
    <source>
        <dbReference type="Proteomes" id="UP000677126"/>
    </source>
</evidence>
<evidence type="ECO:0000256" key="1">
    <source>
        <dbReference type="SAM" id="MobiDB-lite"/>
    </source>
</evidence>
<organism evidence="2 3">
    <name type="scientific">Novosphingobium decolorationis</name>
    <dbReference type="NCBI Taxonomy" id="2698673"/>
    <lineage>
        <taxon>Bacteria</taxon>
        <taxon>Pseudomonadati</taxon>
        <taxon>Pseudomonadota</taxon>
        <taxon>Alphaproteobacteria</taxon>
        <taxon>Sphingomonadales</taxon>
        <taxon>Sphingomonadaceae</taxon>
        <taxon>Novosphingobium</taxon>
    </lineage>
</organism>
<accession>A0ABX8E420</accession>
<name>A0ABX8E420_9SPHN</name>
<reference evidence="2 3" key="1">
    <citation type="journal article" date="2021" name="Int. J. Syst. Evol. Microbiol.">
        <title>Novosphingobium decolorationis sp. nov., an aniline blue-decolourizing bacterium isolated from East Pacific sediment.</title>
        <authorList>
            <person name="Chen X."/>
            <person name="Dong B."/>
            <person name="Chen T."/>
            <person name="Ren N."/>
            <person name="Wang J."/>
            <person name="Xu Y."/>
            <person name="Yang J."/>
            <person name="Zhu S."/>
            <person name="Chen J."/>
        </authorList>
    </citation>
    <scope>NUCLEOTIDE SEQUENCE [LARGE SCALE GENOMIC DNA]</scope>
    <source>
        <strain evidence="2 3">502str22</strain>
    </source>
</reference>
<proteinExistence type="predicted"/>
<dbReference type="EMBL" id="CP054856">
    <property type="protein sequence ID" value="QVM83679.1"/>
    <property type="molecule type" value="Genomic_DNA"/>
</dbReference>
<feature type="compositionally biased region" description="Basic and acidic residues" evidence="1">
    <location>
        <begin position="47"/>
        <end position="66"/>
    </location>
</feature>
<evidence type="ECO:0000313" key="2">
    <source>
        <dbReference type="EMBL" id="QVM83679.1"/>
    </source>
</evidence>
<dbReference type="Proteomes" id="UP000677126">
    <property type="component" value="Chromosome"/>
</dbReference>
<protein>
    <submittedName>
        <fullName evidence="2">Uncharacterized protein</fullName>
    </submittedName>
</protein>
<dbReference type="RefSeq" id="WP_039390944.1">
    <property type="nucleotide sequence ID" value="NZ_CP054856.1"/>
</dbReference>
<gene>
    <name evidence="2" type="ORF">HT578_08200</name>
</gene>
<feature type="region of interest" description="Disordered" evidence="1">
    <location>
        <begin position="43"/>
        <end position="66"/>
    </location>
</feature>